<dbReference type="EMBL" id="LGTC01000001">
    <property type="protein sequence ID" value="KNY25246.1"/>
    <property type="molecule type" value="Genomic_DNA"/>
</dbReference>
<evidence type="ECO:0000259" key="9">
    <source>
        <dbReference type="PROSITE" id="PS50110"/>
    </source>
</evidence>
<dbReference type="Gene3D" id="3.40.50.2300">
    <property type="match status" value="1"/>
</dbReference>
<organism evidence="10 11">
    <name type="scientific">Pseudobacteroides cellulosolvens ATCC 35603 = DSM 2933</name>
    <dbReference type="NCBI Taxonomy" id="398512"/>
    <lineage>
        <taxon>Bacteria</taxon>
        <taxon>Bacillati</taxon>
        <taxon>Bacillota</taxon>
        <taxon>Clostridia</taxon>
        <taxon>Eubacteriales</taxon>
        <taxon>Oscillospiraceae</taxon>
        <taxon>Pseudobacteroides</taxon>
    </lineage>
</organism>
<dbReference type="InterPro" id="IPR039420">
    <property type="entry name" value="WalR-like"/>
</dbReference>
<evidence type="ECO:0000256" key="4">
    <source>
        <dbReference type="ARBA" id="ARBA00023125"/>
    </source>
</evidence>
<evidence type="ECO:0000256" key="6">
    <source>
        <dbReference type="ARBA" id="ARBA00024867"/>
    </source>
</evidence>
<feature type="domain" description="Response regulatory" evidence="9">
    <location>
        <begin position="3"/>
        <end position="119"/>
    </location>
</feature>
<dbReference type="GO" id="GO:0006355">
    <property type="term" value="P:regulation of DNA-templated transcription"/>
    <property type="evidence" value="ECO:0007669"/>
    <property type="project" value="InterPro"/>
</dbReference>
<reference evidence="11" key="1">
    <citation type="submission" date="2015-07" db="EMBL/GenBank/DDBJ databases">
        <title>Near-Complete Genome Sequence of the Cellulolytic Bacterium Bacteroides (Pseudobacteroides) cellulosolvens ATCC 35603.</title>
        <authorList>
            <person name="Dassa B."/>
            <person name="Utturkar S.M."/>
            <person name="Klingeman D.M."/>
            <person name="Hurt R.A."/>
            <person name="Keller M."/>
            <person name="Xu J."/>
            <person name="Reddy Y.H.K."/>
            <person name="Borovok I."/>
            <person name="Grinberg I.R."/>
            <person name="Lamed R."/>
            <person name="Zhivin O."/>
            <person name="Bayer E.A."/>
            <person name="Brown S.D."/>
        </authorList>
    </citation>
    <scope>NUCLEOTIDE SEQUENCE [LARGE SCALE GENOMIC DNA]</scope>
    <source>
        <strain evidence="11">DSM 2933</strain>
    </source>
</reference>
<keyword evidence="2 7" id="KW-0597">Phosphoprotein</keyword>
<gene>
    <name evidence="10" type="ORF">Bccel_0503</name>
</gene>
<keyword evidence="4" id="KW-0238">DNA-binding</keyword>
<dbReference type="eggNOG" id="COG2197">
    <property type="taxonomic scope" value="Bacteria"/>
</dbReference>
<protein>
    <recommendedName>
        <fullName evidence="1">Stage 0 sporulation protein A homolog</fullName>
    </recommendedName>
</protein>
<dbReference type="InterPro" id="IPR001789">
    <property type="entry name" value="Sig_transdc_resp-reg_receiver"/>
</dbReference>
<dbReference type="InterPro" id="IPR000792">
    <property type="entry name" value="Tscrpt_reg_LuxR_C"/>
</dbReference>
<dbReference type="PROSITE" id="PS50043">
    <property type="entry name" value="HTH_LUXR_2"/>
    <property type="match status" value="1"/>
</dbReference>
<dbReference type="PANTHER" id="PTHR43214:SF40">
    <property type="entry name" value="TRANSCRIPTIONAL REGULATORY PROTEIN LNRK"/>
    <property type="match status" value="1"/>
</dbReference>
<dbReference type="SMART" id="SM00448">
    <property type="entry name" value="REC"/>
    <property type="match status" value="1"/>
</dbReference>
<accession>A0A0L6JHD4</accession>
<dbReference type="InterPro" id="IPR016032">
    <property type="entry name" value="Sig_transdc_resp-reg_C-effctor"/>
</dbReference>
<dbReference type="PROSITE" id="PS50110">
    <property type="entry name" value="RESPONSE_REGULATORY"/>
    <property type="match status" value="1"/>
</dbReference>
<keyword evidence="3" id="KW-0805">Transcription regulation</keyword>
<evidence type="ECO:0000256" key="3">
    <source>
        <dbReference type="ARBA" id="ARBA00023015"/>
    </source>
</evidence>
<evidence type="ECO:0000256" key="1">
    <source>
        <dbReference type="ARBA" id="ARBA00018672"/>
    </source>
</evidence>
<dbReference type="SUPFAM" id="SSF52172">
    <property type="entry name" value="CheY-like"/>
    <property type="match status" value="1"/>
</dbReference>
<keyword evidence="5" id="KW-0804">Transcription</keyword>
<dbReference type="SUPFAM" id="SSF46894">
    <property type="entry name" value="C-terminal effector domain of the bipartite response regulators"/>
    <property type="match status" value="1"/>
</dbReference>
<dbReference type="Proteomes" id="UP000036923">
    <property type="component" value="Unassembled WGS sequence"/>
</dbReference>
<dbReference type="PANTHER" id="PTHR43214">
    <property type="entry name" value="TWO-COMPONENT RESPONSE REGULATOR"/>
    <property type="match status" value="1"/>
</dbReference>
<evidence type="ECO:0000259" key="8">
    <source>
        <dbReference type="PROSITE" id="PS50043"/>
    </source>
</evidence>
<evidence type="ECO:0000256" key="2">
    <source>
        <dbReference type="ARBA" id="ARBA00022553"/>
    </source>
</evidence>
<dbReference type="GO" id="GO:0000160">
    <property type="term" value="P:phosphorelay signal transduction system"/>
    <property type="evidence" value="ECO:0007669"/>
    <property type="project" value="InterPro"/>
</dbReference>
<dbReference type="Pfam" id="PF00196">
    <property type="entry name" value="GerE"/>
    <property type="match status" value="1"/>
</dbReference>
<dbReference type="GO" id="GO:0003677">
    <property type="term" value="F:DNA binding"/>
    <property type="evidence" value="ECO:0007669"/>
    <property type="project" value="UniProtKB-KW"/>
</dbReference>
<name>A0A0L6JHD4_9FIRM</name>
<evidence type="ECO:0000256" key="7">
    <source>
        <dbReference type="PROSITE-ProRule" id="PRU00169"/>
    </source>
</evidence>
<feature type="modified residue" description="4-aspartylphosphate" evidence="7">
    <location>
        <position position="54"/>
    </location>
</feature>
<feature type="domain" description="HTH luxR-type" evidence="8">
    <location>
        <begin position="145"/>
        <end position="210"/>
    </location>
</feature>
<evidence type="ECO:0000313" key="11">
    <source>
        <dbReference type="Proteomes" id="UP000036923"/>
    </source>
</evidence>
<evidence type="ECO:0000313" key="10">
    <source>
        <dbReference type="EMBL" id="KNY25246.1"/>
    </source>
</evidence>
<dbReference type="InterPro" id="IPR011006">
    <property type="entry name" value="CheY-like_superfamily"/>
</dbReference>
<comment type="function">
    <text evidence="6">May play the central regulatory role in sporulation. It may be an element of the effector pathway responsible for the activation of sporulation genes in response to nutritional stress. Spo0A may act in concert with spo0H (a sigma factor) to control the expression of some genes that are critical to the sporulation process.</text>
</comment>
<evidence type="ECO:0000256" key="5">
    <source>
        <dbReference type="ARBA" id="ARBA00023163"/>
    </source>
</evidence>
<dbReference type="PATRIC" id="fig|398512.5.peg.523"/>
<sequence>MIKVVIAEDMDMLRESLKYVIESDADMEVVGLAANGRMAYELCKAHKPDIVLMDIIMPECDGLEGTKLIKSAYPDIKVLILTTFEDDKSIIDALECGVDGYITKDMMPMQLKQSIKSVIAGLGIMKKNIMYSVADRKYLEPEKSPSAQVLDLTSKEKKLISLIVEGKSYKEMGREVGLSEGYVRNMISETLIKLNLKDRVQLAVFAVKNKIV</sequence>
<dbReference type="RefSeq" id="WP_036946541.1">
    <property type="nucleotide sequence ID" value="NZ_KN050763.1"/>
</dbReference>
<dbReference type="OrthoDB" id="9779069at2"/>
<dbReference type="STRING" id="398512.Bccel_0503"/>
<dbReference type="CDD" id="cd06170">
    <property type="entry name" value="LuxR_C_like"/>
    <property type="match status" value="1"/>
</dbReference>
<dbReference type="AlphaFoldDB" id="A0A0L6JHD4"/>
<dbReference type="InterPro" id="IPR058245">
    <property type="entry name" value="NreC/VraR/RcsB-like_REC"/>
</dbReference>
<dbReference type="CDD" id="cd17535">
    <property type="entry name" value="REC_NarL-like"/>
    <property type="match status" value="1"/>
</dbReference>
<dbReference type="Pfam" id="PF00072">
    <property type="entry name" value="Response_reg"/>
    <property type="match status" value="1"/>
</dbReference>
<proteinExistence type="predicted"/>
<comment type="caution">
    <text evidence="10">The sequence shown here is derived from an EMBL/GenBank/DDBJ whole genome shotgun (WGS) entry which is preliminary data.</text>
</comment>
<keyword evidence="11" id="KW-1185">Reference proteome</keyword>
<dbReference type="SMART" id="SM00421">
    <property type="entry name" value="HTH_LUXR"/>
    <property type="match status" value="1"/>
</dbReference>